<dbReference type="InterPro" id="IPR001406">
    <property type="entry name" value="PsdUridine_synth_TruA"/>
</dbReference>
<dbReference type="Pfam" id="PF01416">
    <property type="entry name" value="PseudoU_synth_1"/>
    <property type="match status" value="2"/>
</dbReference>
<dbReference type="eggNOG" id="COG0101">
    <property type="taxonomic scope" value="Bacteria"/>
</dbReference>
<gene>
    <name evidence="4" type="primary">truA</name>
    <name evidence="9" type="ORF">Q763_03470</name>
</gene>
<evidence type="ECO:0000256" key="7">
    <source>
        <dbReference type="RuleBase" id="RU003792"/>
    </source>
</evidence>
<dbReference type="GO" id="GO:0160147">
    <property type="term" value="F:tRNA pseudouridine(38-40) synthase activity"/>
    <property type="evidence" value="ECO:0007669"/>
    <property type="project" value="UniProtKB-EC"/>
</dbReference>
<keyword evidence="3 4" id="KW-0413">Isomerase</keyword>
<evidence type="ECO:0000256" key="6">
    <source>
        <dbReference type="PIRSR" id="PIRSR001430-2"/>
    </source>
</evidence>
<dbReference type="FunFam" id="3.30.70.580:FF:000001">
    <property type="entry name" value="tRNA pseudouridine synthase A"/>
    <property type="match status" value="1"/>
</dbReference>
<dbReference type="Gene3D" id="3.30.70.580">
    <property type="entry name" value="Pseudouridine synthase I, catalytic domain, N-terminal subdomain"/>
    <property type="match status" value="1"/>
</dbReference>
<feature type="active site" description="Nucleophile" evidence="4 5">
    <location>
        <position position="51"/>
    </location>
</feature>
<organism evidence="9 10">
    <name type="scientific">Flavobacterium beibuense F44-8</name>
    <dbReference type="NCBI Taxonomy" id="1406840"/>
    <lineage>
        <taxon>Bacteria</taxon>
        <taxon>Pseudomonadati</taxon>
        <taxon>Bacteroidota</taxon>
        <taxon>Flavobacteriia</taxon>
        <taxon>Flavobacteriales</taxon>
        <taxon>Flavobacteriaceae</taxon>
        <taxon>Flavobacterium</taxon>
    </lineage>
</organism>
<keyword evidence="2 4" id="KW-0819">tRNA processing</keyword>
<dbReference type="RefSeq" id="WP_035131195.1">
    <property type="nucleotide sequence ID" value="NZ_JRLV01000003.1"/>
</dbReference>
<comment type="function">
    <text evidence="4">Formation of pseudouridine at positions 38, 39 and 40 in the anticodon stem and loop of transfer RNAs.</text>
</comment>
<reference evidence="9 10" key="1">
    <citation type="submission" date="2013-09" db="EMBL/GenBank/DDBJ databases">
        <authorList>
            <person name="Zeng Z."/>
            <person name="Chen C."/>
        </authorList>
    </citation>
    <scope>NUCLEOTIDE SEQUENCE [LARGE SCALE GENOMIC DNA]</scope>
    <source>
        <strain evidence="9 10">F44-8</strain>
    </source>
</reference>
<dbReference type="STRING" id="1406840.Q763_03470"/>
<dbReference type="SUPFAM" id="SSF55120">
    <property type="entry name" value="Pseudouridine synthase"/>
    <property type="match status" value="1"/>
</dbReference>
<evidence type="ECO:0000256" key="5">
    <source>
        <dbReference type="PIRSR" id="PIRSR001430-1"/>
    </source>
</evidence>
<comment type="caution">
    <text evidence="9">The sequence shown here is derived from an EMBL/GenBank/DDBJ whole genome shotgun (WGS) entry which is preliminary data.</text>
</comment>
<protein>
    <recommendedName>
        <fullName evidence="4">tRNA pseudouridine synthase A</fullName>
        <ecNumber evidence="4">5.4.99.12</ecNumber>
    </recommendedName>
    <alternativeName>
        <fullName evidence="4">tRNA pseudouridine(38-40) synthase</fullName>
    </alternativeName>
    <alternativeName>
        <fullName evidence="4">tRNA pseudouridylate synthase I</fullName>
    </alternativeName>
    <alternativeName>
        <fullName evidence="4">tRNA-uridine isomerase I</fullName>
    </alternativeName>
</protein>
<dbReference type="PANTHER" id="PTHR11142:SF0">
    <property type="entry name" value="TRNA PSEUDOURIDINE SYNTHASE-LIKE 1"/>
    <property type="match status" value="1"/>
</dbReference>
<comment type="similarity">
    <text evidence="1 4 7">Belongs to the tRNA pseudouridine synthase TruA family.</text>
</comment>
<dbReference type="InterPro" id="IPR020103">
    <property type="entry name" value="PsdUridine_synth_cat_dom_sf"/>
</dbReference>
<dbReference type="GO" id="GO:0031119">
    <property type="term" value="P:tRNA pseudouridine synthesis"/>
    <property type="evidence" value="ECO:0007669"/>
    <property type="project" value="UniProtKB-UniRule"/>
</dbReference>
<evidence type="ECO:0000256" key="2">
    <source>
        <dbReference type="ARBA" id="ARBA00022694"/>
    </source>
</evidence>
<feature type="domain" description="Pseudouridine synthase I TruA alpha/beta" evidence="8">
    <location>
        <begin position="148"/>
        <end position="242"/>
    </location>
</feature>
<proteinExistence type="inferred from homology"/>
<dbReference type="HAMAP" id="MF_00171">
    <property type="entry name" value="TruA"/>
    <property type="match status" value="1"/>
</dbReference>
<dbReference type="Gene3D" id="3.30.70.660">
    <property type="entry name" value="Pseudouridine synthase I, catalytic domain, C-terminal subdomain"/>
    <property type="match status" value="1"/>
</dbReference>
<evidence type="ECO:0000313" key="9">
    <source>
        <dbReference type="EMBL" id="KGO83637.1"/>
    </source>
</evidence>
<evidence type="ECO:0000259" key="8">
    <source>
        <dbReference type="Pfam" id="PF01416"/>
    </source>
</evidence>
<dbReference type="EC" id="5.4.99.12" evidence="4"/>
<dbReference type="EMBL" id="JRLV01000003">
    <property type="protein sequence ID" value="KGO83637.1"/>
    <property type="molecule type" value="Genomic_DNA"/>
</dbReference>
<feature type="binding site" evidence="4 6">
    <location>
        <position position="109"/>
    </location>
    <ligand>
        <name>substrate</name>
    </ligand>
</feature>
<evidence type="ECO:0000256" key="3">
    <source>
        <dbReference type="ARBA" id="ARBA00023235"/>
    </source>
</evidence>
<keyword evidence="10" id="KW-1185">Reference proteome</keyword>
<comment type="caution">
    <text evidence="4">Lacks conserved residue(s) required for the propagation of feature annotation.</text>
</comment>
<accession>A0A0A2LTI2</accession>
<evidence type="ECO:0000313" key="10">
    <source>
        <dbReference type="Proteomes" id="UP000030129"/>
    </source>
</evidence>
<sequence length="249" mass="29120">MRYFIEFAYNGKNYHGWQYQPHSISVQEVLNKALSTLLKQPIDVTGAGRTDTGVHAKQMYAHFDFDRELDSSFWTKKLNAFLPKDIVVYRIIPLHDDAHARFDATSRTYEYHIHTFKDAFDNEASWYYFHKLDIDKMNEAAKILFEYKDFKCFSKTHTDVKTFNCVMMEANWQQNGNKLVFTVAADRFLRNMVRAIVGTLVNVGQGKLTLQEFREIIESRDRNKAGFSVPAHGLYLTKVAYPYIDQEII</sequence>
<dbReference type="InterPro" id="IPR020097">
    <property type="entry name" value="PsdUridine_synth_TruA_a/b_dom"/>
</dbReference>
<dbReference type="NCBIfam" id="TIGR00071">
    <property type="entry name" value="hisT_truA"/>
    <property type="match status" value="1"/>
</dbReference>
<dbReference type="AlphaFoldDB" id="A0A0A2LTI2"/>
<comment type="subunit">
    <text evidence="4">Homodimer.</text>
</comment>
<dbReference type="PIRSF" id="PIRSF001430">
    <property type="entry name" value="tRNA_psdUrid_synth"/>
    <property type="match status" value="1"/>
</dbReference>
<dbReference type="InterPro" id="IPR020094">
    <property type="entry name" value="TruA/RsuA/RluB/E/F_N"/>
</dbReference>
<dbReference type="Proteomes" id="UP000030129">
    <property type="component" value="Unassembled WGS sequence"/>
</dbReference>
<dbReference type="InterPro" id="IPR020095">
    <property type="entry name" value="PsdUridine_synth_TruA_C"/>
</dbReference>
<evidence type="ECO:0000256" key="1">
    <source>
        <dbReference type="ARBA" id="ARBA00009375"/>
    </source>
</evidence>
<name>A0A0A2LTI2_9FLAO</name>
<feature type="domain" description="Pseudouridine synthase I TruA alpha/beta" evidence="8">
    <location>
        <begin position="8"/>
        <end position="103"/>
    </location>
</feature>
<dbReference type="PANTHER" id="PTHR11142">
    <property type="entry name" value="PSEUDOURIDYLATE SYNTHASE"/>
    <property type="match status" value="1"/>
</dbReference>
<dbReference type="GO" id="GO:0003723">
    <property type="term" value="F:RNA binding"/>
    <property type="evidence" value="ECO:0007669"/>
    <property type="project" value="InterPro"/>
</dbReference>
<evidence type="ECO:0000256" key="4">
    <source>
        <dbReference type="HAMAP-Rule" id="MF_00171"/>
    </source>
</evidence>
<comment type="catalytic activity">
    <reaction evidence="4 7">
        <text>uridine(38/39/40) in tRNA = pseudouridine(38/39/40) in tRNA</text>
        <dbReference type="Rhea" id="RHEA:22376"/>
        <dbReference type="Rhea" id="RHEA-COMP:10085"/>
        <dbReference type="Rhea" id="RHEA-COMP:10087"/>
        <dbReference type="ChEBI" id="CHEBI:65314"/>
        <dbReference type="ChEBI" id="CHEBI:65315"/>
        <dbReference type="EC" id="5.4.99.12"/>
    </reaction>
</comment>
<dbReference type="CDD" id="cd02570">
    <property type="entry name" value="PseudoU_synth_EcTruA"/>
    <property type="match status" value="1"/>
</dbReference>